<dbReference type="EMBL" id="QZEI01000001">
    <property type="protein sequence ID" value="RLV61682.1"/>
    <property type="molecule type" value="Genomic_DNA"/>
</dbReference>
<evidence type="ECO:0000313" key="2">
    <source>
        <dbReference type="Proteomes" id="UP000281474"/>
    </source>
</evidence>
<dbReference type="RefSeq" id="WP_121837081.1">
    <property type="nucleotide sequence ID" value="NZ_ML014753.1"/>
</dbReference>
<accession>A0A3L8Q3W5</accession>
<proteinExistence type="predicted"/>
<reference evidence="1 2" key="1">
    <citation type="submission" date="2018-09" db="EMBL/GenBank/DDBJ databases">
        <title>Phylogeny of the Shewanellaceae, and recommendation for two new genera, Pseudoshewanella and Parashewanella.</title>
        <authorList>
            <person name="Wang G."/>
        </authorList>
    </citation>
    <scope>NUCLEOTIDE SEQUENCE [LARGE SCALE GENOMIC DNA]</scope>
    <source>
        <strain evidence="1 2">C51</strain>
    </source>
</reference>
<gene>
    <name evidence="1" type="ORF">D5018_00765</name>
</gene>
<evidence type="ECO:0000313" key="1">
    <source>
        <dbReference type="EMBL" id="RLV61682.1"/>
    </source>
</evidence>
<keyword evidence="2" id="KW-1185">Reference proteome</keyword>
<organism evidence="1 2">
    <name type="scientific">Parashewanella curva</name>
    <dbReference type="NCBI Taxonomy" id="2338552"/>
    <lineage>
        <taxon>Bacteria</taxon>
        <taxon>Pseudomonadati</taxon>
        <taxon>Pseudomonadota</taxon>
        <taxon>Gammaproteobacteria</taxon>
        <taxon>Alteromonadales</taxon>
        <taxon>Shewanellaceae</taxon>
        <taxon>Parashewanella</taxon>
    </lineage>
</organism>
<dbReference type="AlphaFoldDB" id="A0A3L8Q3W5"/>
<comment type="caution">
    <text evidence="1">The sequence shown here is derived from an EMBL/GenBank/DDBJ whole genome shotgun (WGS) entry which is preliminary data.</text>
</comment>
<protein>
    <submittedName>
        <fullName evidence="1">Uncharacterized protein</fullName>
    </submittedName>
</protein>
<dbReference type="Proteomes" id="UP000281474">
    <property type="component" value="Unassembled WGS sequence"/>
</dbReference>
<sequence length="290" mass="32751">MATSSSTATPITQDYVHELVMTQLLQQTTGQRRLTINEFEFTVLFKPKARLRKLLSIFTSTSNASFTVTPNESNSLQAKQIGKYIEQILLQEKIQPIEPQLKQENESVVNSPEATAPQVTDSEFETEFADFVLINKDSTATYDEVIICDSYQAFFNTTEGKQLFPVFQELNTIKQAESGILPPPDSYSSLRLSIKPPSCPFSGMQLTHANTVLFRLKASDKLLDKSSTENAMWIAASKTGVRLYFTQPQSHFPKLPAKYKPEYTKTNDVKQATREEVGKISLYAHNFIRK</sequence>
<dbReference type="OrthoDB" id="9831574at2"/>
<name>A0A3L8Q3W5_9GAMM</name>